<dbReference type="EMBL" id="CP012850">
    <property type="protein sequence ID" value="ALI37234.1"/>
    <property type="molecule type" value="Genomic_DNA"/>
</dbReference>
<evidence type="ECO:0000313" key="1">
    <source>
        <dbReference type="EMBL" id="ALI37234.1"/>
    </source>
</evidence>
<protein>
    <submittedName>
        <fullName evidence="1">Uncharacterized protein</fullName>
    </submittedName>
</protein>
<dbReference type="KEGG" id="taa:NMY3_03047"/>
<dbReference type="Proteomes" id="UP000058925">
    <property type="component" value="Chromosome"/>
</dbReference>
<dbReference type="RefSeq" id="WP_196816338.1">
    <property type="nucleotide sequence ID" value="NZ_CP012850.1"/>
</dbReference>
<gene>
    <name evidence="1" type="ORF">NMY3_03047</name>
</gene>
<dbReference type="OrthoDB" id="12016at2157"/>
<proteinExistence type="predicted"/>
<keyword evidence="2" id="KW-1185">Reference proteome</keyword>
<evidence type="ECO:0000313" key="2">
    <source>
        <dbReference type="Proteomes" id="UP000058925"/>
    </source>
</evidence>
<organism evidence="1 2">
    <name type="scientific">Candidatus Nitrosocosmicus oleophilus</name>
    <dbReference type="NCBI Taxonomy" id="1353260"/>
    <lineage>
        <taxon>Archaea</taxon>
        <taxon>Nitrososphaerota</taxon>
        <taxon>Nitrososphaeria</taxon>
        <taxon>Nitrososphaerales</taxon>
        <taxon>Nitrososphaeraceae</taxon>
        <taxon>Candidatus Nitrosocosmicus</taxon>
    </lineage>
</organism>
<accession>A0A654M079</accession>
<name>A0A654M079_9ARCH</name>
<sequence>MSELKDVIIKDSNKQFRLRITGFLRAIGVSQIIGTKEYLEIEFIGGELSVRVLYPRNLGDLNKQVNTELLTETNLMPNEIDNIRYYIDEHIEEIENTLKEIKNIKNN</sequence>
<dbReference type="AlphaFoldDB" id="A0A654M079"/>
<dbReference type="GeneID" id="60422914"/>
<reference evidence="2" key="1">
    <citation type="submission" date="2015-10" db="EMBL/GenBank/DDBJ databases">
        <title>Niche specialization of a soil ammonia-oxidizing archaeon, Candidatus Nitrosocosmicus oleophilus.</title>
        <authorList>
            <person name="Jung M.-Y."/>
            <person name="Rhee S.-K."/>
        </authorList>
    </citation>
    <scope>NUCLEOTIDE SEQUENCE [LARGE SCALE GENOMIC DNA]</scope>
    <source>
        <strain evidence="2">MY3</strain>
    </source>
</reference>